<keyword evidence="2" id="KW-1185">Reference proteome</keyword>
<reference evidence="1 2" key="1">
    <citation type="submission" date="2023-04" db="EMBL/GenBank/DDBJ databases">
        <title>Clostridium tannerae sp. nov., isolated from the fecal material of an alpaca.</title>
        <authorList>
            <person name="Miller S."/>
            <person name="Hendry M."/>
            <person name="King J."/>
            <person name="Sankaranarayanan K."/>
            <person name="Lawson P.A."/>
        </authorList>
    </citation>
    <scope>NUCLEOTIDE SEQUENCE [LARGE SCALE GENOMIC DNA]</scope>
    <source>
        <strain evidence="1 2">A1-XYC3</strain>
    </source>
</reference>
<protein>
    <submittedName>
        <fullName evidence="1">DUF4317 family protein</fullName>
    </submittedName>
</protein>
<organism evidence="1 2">
    <name type="scientific">Clostridium tanneri</name>
    <dbReference type="NCBI Taxonomy" id="3037988"/>
    <lineage>
        <taxon>Bacteria</taxon>
        <taxon>Bacillati</taxon>
        <taxon>Bacillota</taxon>
        <taxon>Clostridia</taxon>
        <taxon>Eubacteriales</taxon>
        <taxon>Clostridiaceae</taxon>
        <taxon>Clostridium</taxon>
    </lineage>
</organism>
<evidence type="ECO:0000313" key="1">
    <source>
        <dbReference type="EMBL" id="MDW8800864.1"/>
    </source>
</evidence>
<gene>
    <name evidence="1" type="ORF">P8V03_06815</name>
</gene>
<dbReference type="RefSeq" id="WP_318797497.1">
    <property type="nucleotide sequence ID" value="NZ_JARUJP010000006.1"/>
</dbReference>
<accession>A0ABU4JSC7</accession>
<name>A0ABU4JSC7_9CLOT</name>
<proteinExistence type="predicted"/>
<dbReference type="InterPro" id="IPR025466">
    <property type="entry name" value="DUF4317"/>
</dbReference>
<dbReference type="EMBL" id="JARUJP010000006">
    <property type="protein sequence ID" value="MDW8800864.1"/>
    <property type="molecule type" value="Genomic_DNA"/>
</dbReference>
<dbReference type="Pfam" id="PF14199">
    <property type="entry name" value="DUF4317"/>
    <property type="match status" value="2"/>
</dbReference>
<sequence>MNKKDLADLRKEFKLSSYMMPIKEIYSVYLKKDNGEIITKELNYFEMMDIEKRELYLENFKKVLTGPIDTKIFELDFKMNLGQDSEEVVAAGIDLDQSTRDVVRELNAGMAGEQRYGELEGTQTILYNALSSGESIVEYADKIVEKIARNYTYETDIVINFIKAEYFKGNKKRSKEAEESIDDYVQAIEFIVCSINKIDVPKKVLKFDYSEMTFKPNSALDVEVNLKSPLDGFMFPSISSEYIDVNKIIYYSSKAKQINVGFVENVLDCGIKPTAIEEKESFHAILNTVVGDKIKTDTMQEIYERINEKLELAEEEDDEEPTIDMKEITKVLEETGIEETEVVKSAFEEICGGDYEFKIKNIVPDFNSRSIKIENETTNITITPRELSSIRQVIDKSGKKCLLIELTEDVQINGFRLESEEFESI</sequence>
<comment type="caution">
    <text evidence="1">The sequence shown here is derived from an EMBL/GenBank/DDBJ whole genome shotgun (WGS) entry which is preliminary data.</text>
</comment>
<evidence type="ECO:0000313" key="2">
    <source>
        <dbReference type="Proteomes" id="UP001281656"/>
    </source>
</evidence>
<dbReference type="Proteomes" id="UP001281656">
    <property type="component" value="Unassembled WGS sequence"/>
</dbReference>